<dbReference type="Pfam" id="PF08668">
    <property type="entry name" value="HDOD"/>
    <property type="match status" value="1"/>
</dbReference>
<proteinExistence type="predicted"/>
<dbReference type="Proteomes" id="UP000700059">
    <property type="component" value="Unassembled WGS sequence"/>
</dbReference>
<dbReference type="PANTHER" id="PTHR33525:SF6">
    <property type="entry name" value="HDOD DOMAIN-CONTAINING PROTEIN"/>
    <property type="match status" value="1"/>
</dbReference>
<evidence type="ECO:0000313" key="3">
    <source>
        <dbReference type="Proteomes" id="UP000700059"/>
    </source>
</evidence>
<dbReference type="Gene3D" id="1.10.3210.10">
    <property type="entry name" value="Hypothetical protein af1432"/>
    <property type="match status" value="1"/>
</dbReference>
<name>A0ABS7JME5_9HELI</name>
<dbReference type="PROSITE" id="PS51833">
    <property type="entry name" value="HDOD"/>
    <property type="match status" value="1"/>
</dbReference>
<keyword evidence="3" id="KW-1185">Reference proteome</keyword>
<dbReference type="EMBL" id="JAIGYQ010000004">
    <property type="protein sequence ID" value="MBX7490569.1"/>
    <property type="molecule type" value="Genomic_DNA"/>
</dbReference>
<sequence>MNPLLVETIKELPPLPQTVMELREYVDSSGADLEVSKVAAILSKDPLIVGELLRLANSPFYGLSRKISTIQQVVSLLGAGTIKNTVMANAIHSNFSINVSPYGLDNNTFLANCSREVDFISTWLREEDKHLANELIPCAMLLRLGMILLSDMLIKSGKDKEFLEQNRANNFQDVHELENQYCGVDSISFLGFLFNHWEFDEDLIQSIVHINNPHAATQEIKKNAYALSVINCLFEPYHPLSQFNSKKAIALVNEAIGQGVNFNMANFLAKLPDEAKENLIKDD</sequence>
<feature type="domain" description="HDOD" evidence="1">
    <location>
        <begin position="12"/>
        <end position="213"/>
    </location>
</feature>
<organism evidence="2 3">
    <name type="scientific">Helicobacter turcicus</name>
    <dbReference type="NCBI Taxonomy" id="2867412"/>
    <lineage>
        <taxon>Bacteria</taxon>
        <taxon>Pseudomonadati</taxon>
        <taxon>Campylobacterota</taxon>
        <taxon>Epsilonproteobacteria</taxon>
        <taxon>Campylobacterales</taxon>
        <taxon>Helicobacteraceae</taxon>
        <taxon>Helicobacter</taxon>
    </lineage>
</organism>
<dbReference type="InterPro" id="IPR052340">
    <property type="entry name" value="RNase_Y/CdgJ"/>
</dbReference>
<evidence type="ECO:0000259" key="1">
    <source>
        <dbReference type="PROSITE" id="PS51833"/>
    </source>
</evidence>
<dbReference type="InterPro" id="IPR013976">
    <property type="entry name" value="HDOD"/>
</dbReference>
<gene>
    <name evidence="2" type="ORF">K4G57_03675</name>
</gene>
<dbReference type="RefSeq" id="WP_221531921.1">
    <property type="nucleotide sequence ID" value="NZ_JAIGYP010000004.1"/>
</dbReference>
<comment type="caution">
    <text evidence="2">The sequence shown here is derived from an EMBL/GenBank/DDBJ whole genome shotgun (WGS) entry which is preliminary data.</text>
</comment>
<accession>A0ABS7JME5</accession>
<dbReference type="PANTHER" id="PTHR33525">
    <property type="match status" value="1"/>
</dbReference>
<reference evidence="2 3" key="1">
    <citation type="submission" date="2021-08" db="EMBL/GenBank/DDBJ databases">
        <title>Helicobacter spp. isolated from feces of Anatolian Ground Squirrel (Spermophilus xanthoprymnus) in Turkey.</title>
        <authorList>
            <person name="Aydin F."/>
            <person name="Abay S."/>
            <person name="Kayman T."/>
            <person name="Karakaya E."/>
            <person name="Saticioglu I.B."/>
        </authorList>
    </citation>
    <scope>NUCLEOTIDE SEQUENCE [LARGE SCALE GENOMIC DNA]</scope>
    <source>
        <strain evidence="2 3">Faydin-H70</strain>
    </source>
</reference>
<protein>
    <submittedName>
        <fullName evidence="2">HDOD domain-containing protein</fullName>
    </submittedName>
</protein>
<dbReference type="SUPFAM" id="SSF109604">
    <property type="entry name" value="HD-domain/PDEase-like"/>
    <property type="match status" value="1"/>
</dbReference>
<evidence type="ECO:0000313" key="2">
    <source>
        <dbReference type="EMBL" id="MBX7490569.1"/>
    </source>
</evidence>